<dbReference type="PROSITE" id="PS51257">
    <property type="entry name" value="PROKAR_LIPOPROTEIN"/>
    <property type="match status" value="1"/>
</dbReference>
<name>A0A370KCG2_9GAMM</name>
<organism evidence="2 3">
    <name type="scientific">Dyella solisilvae</name>
    <dbReference type="NCBI Taxonomy" id="1920168"/>
    <lineage>
        <taxon>Bacteria</taxon>
        <taxon>Pseudomonadati</taxon>
        <taxon>Pseudomonadota</taxon>
        <taxon>Gammaproteobacteria</taxon>
        <taxon>Lysobacterales</taxon>
        <taxon>Rhodanobacteraceae</taxon>
        <taxon>Dyella</taxon>
    </lineage>
</organism>
<dbReference type="RefSeq" id="WP_114823524.1">
    <property type="nucleotide sequence ID" value="NZ_QQSY01000001.1"/>
</dbReference>
<evidence type="ECO:0000313" key="2">
    <source>
        <dbReference type="EMBL" id="RDI99790.1"/>
    </source>
</evidence>
<evidence type="ECO:0000313" key="3">
    <source>
        <dbReference type="Proteomes" id="UP000254711"/>
    </source>
</evidence>
<dbReference type="Gene3D" id="3.30.310.170">
    <property type="entry name" value="Outer membrane protein assembly factor BamC"/>
    <property type="match status" value="1"/>
</dbReference>
<comment type="caution">
    <text evidence="2">The sequence shown here is derived from an EMBL/GenBank/DDBJ whole genome shotgun (WGS) entry which is preliminary data.</text>
</comment>
<sequence>MKKSPLVVALPVLALSAMLLSGCGMFRSQKAWETAKQESPLEIPPGLDTPSSSAALVIPEQGANNPTSNGATARLGGSSGTIADGFVINDSVENTYRRVGQALENGDIGQVVAHDDDARTFTLSVVASDESTQKKGFFSSMFNGKSKETADAPGAKPHQVQLTVGSSGAKASEVRAQGDAGAVAKVVDTLKGRLGGS</sequence>
<evidence type="ECO:0008006" key="4">
    <source>
        <dbReference type="Google" id="ProtNLM"/>
    </source>
</evidence>
<dbReference type="EMBL" id="QQSY01000001">
    <property type="protein sequence ID" value="RDI99790.1"/>
    <property type="molecule type" value="Genomic_DNA"/>
</dbReference>
<reference evidence="2 3" key="1">
    <citation type="submission" date="2018-07" db="EMBL/GenBank/DDBJ databases">
        <title>Dyella solisilvae sp. nov., isolated from the pine and broad-leaved mixed forest soil.</title>
        <authorList>
            <person name="Gao Z."/>
            <person name="Qiu L."/>
        </authorList>
    </citation>
    <scope>NUCLEOTIDE SEQUENCE [LARGE SCALE GENOMIC DNA]</scope>
    <source>
        <strain evidence="2 3">DHG54</strain>
    </source>
</reference>
<feature type="region of interest" description="Disordered" evidence="1">
    <location>
        <begin position="146"/>
        <end position="175"/>
    </location>
</feature>
<evidence type="ECO:0000256" key="1">
    <source>
        <dbReference type="SAM" id="MobiDB-lite"/>
    </source>
</evidence>
<proteinExistence type="predicted"/>
<keyword evidence="3" id="KW-1185">Reference proteome</keyword>
<gene>
    <name evidence="2" type="ORF">DVT68_02835</name>
</gene>
<dbReference type="OrthoDB" id="5966071at2"/>
<dbReference type="InterPro" id="IPR042268">
    <property type="entry name" value="BamC_C"/>
</dbReference>
<accession>A0A370KCG2</accession>
<dbReference type="Proteomes" id="UP000254711">
    <property type="component" value="Unassembled WGS sequence"/>
</dbReference>
<dbReference type="AlphaFoldDB" id="A0A370KCG2"/>
<protein>
    <recommendedName>
        <fullName evidence="4">Outer membrane protein assembly factor BamC</fullName>
    </recommendedName>
</protein>